<keyword evidence="1" id="KW-0547">Nucleotide-binding</keyword>
<dbReference type="InterPro" id="IPR003714">
    <property type="entry name" value="PhoH"/>
</dbReference>
<gene>
    <name evidence="4" type="ORF">Goe3_c04000</name>
</gene>
<name>A0A1Z1DEX5_BPGO3</name>
<dbReference type="PANTHER" id="PTHR30473">
    <property type="entry name" value="PROTEIN PHOH"/>
    <property type="match status" value="1"/>
</dbReference>
<keyword evidence="5" id="KW-1185">Reference proteome</keyword>
<protein>
    <submittedName>
        <fullName evidence="4">Phosphate starvation-inducible protein</fullName>
    </submittedName>
</protein>
<proteinExistence type="predicted"/>
<dbReference type="Pfam" id="PF02562">
    <property type="entry name" value="PhoH"/>
    <property type="match status" value="1"/>
</dbReference>
<sequence>MTHKESLDLSKLTKKDFPLIRELDLEQEDMVIKLFKSQRVIVDSVAGSGKTTVLTQAMKVLKDKGYIDAIYYVVFPVQEKSLGFLPGGVSEKIKEYAVPFHQALVEAGENPQVLDLEMMCDEFIGGEYKVVPHTFLRGRNMDRAGIIIDEAQNGTVDEIRKTLTRIKDNCYVGIAGHNGQIDITKNNSGFSAFIHHFKRGKELGVFTEIEFAQLTTNYRGKFSSFSDEIGKFMAN</sequence>
<organism evidence="4 5">
    <name type="scientific">Bacillus phage vB_BsuM-Goe3</name>
    <dbReference type="NCBI Taxonomy" id="1933063"/>
    <lineage>
        <taxon>Viruses</taxon>
        <taxon>Duplodnaviria</taxon>
        <taxon>Heunggongvirae</taxon>
        <taxon>Uroviricota</taxon>
        <taxon>Caudoviricetes</taxon>
        <taxon>Herelleviridae</taxon>
        <taxon>Bastillevirinae</taxon>
        <taxon>Grisebachstrassevirus</taxon>
        <taxon>Grisebachstrassevirus goe3</taxon>
    </lineage>
</organism>
<keyword evidence="2" id="KW-0067">ATP-binding</keyword>
<organismHost>
    <name type="scientific">Bacillus subtilis</name>
    <dbReference type="NCBI Taxonomy" id="1423"/>
</organismHost>
<dbReference type="EMBL" id="KY368640">
    <property type="protein sequence ID" value="APZ82506.1"/>
    <property type="molecule type" value="Genomic_DNA"/>
</dbReference>
<reference evidence="4" key="1">
    <citation type="journal article" date="2017" name="Viruses">
        <title>Characterization of Bacillus subtilis Viruses vB_BsuM-Goe2 and vB_BsuM-Goe3.</title>
        <authorList>
            <person name="Willms I.M."/>
            <person name="Hoppert M."/>
            <person name="Hertel R."/>
        </authorList>
    </citation>
    <scope>NUCLEOTIDE SEQUENCE [LARGE SCALE GENOMIC DNA]</scope>
</reference>
<evidence type="ECO:0000259" key="3">
    <source>
        <dbReference type="Pfam" id="PF02562"/>
    </source>
</evidence>
<dbReference type="GO" id="GO:0005524">
    <property type="term" value="F:ATP binding"/>
    <property type="evidence" value="ECO:0007669"/>
    <property type="project" value="UniProtKB-KW"/>
</dbReference>
<evidence type="ECO:0000256" key="2">
    <source>
        <dbReference type="ARBA" id="ARBA00022840"/>
    </source>
</evidence>
<dbReference type="Proteomes" id="UP000221795">
    <property type="component" value="Segment"/>
</dbReference>
<dbReference type="InterPro" id="IPR051451">
    <property type="entry name" value="PhoH2-like"/>
</dbReference>
<evidence type="ECO:0000256" key="1">
    <source>
        <dbReference type="ARBA" id="ARBA00022741"/>
    </source>
</evidence>
<dbReference type="InterPro" id="IPR027417">
    <property type="entry name" value="P-loop_NTPase"/>
</dbReference>
<evidence type="ECO:0000313" key="5">
    <source>
        <dbReference type="Proteomes" id="UP000221795"/>
    </source>
</evidence>
<dbReference type="SUPFAM" id="SSF52540">
    <property type="entry name" value="P-loop containing nucleoside triphosphate hydrolases"/>
    <property type="match status" value="1"/>
</dbReference>
<accession>A0A1Z1DEX5</accession>
<dbReference type="Gene3D" id="3.40.50.300">
    <property type="entry name" value="P-loop containing nucleotide triphosphate hydrolases"/>
    <property type="match status" value="1"/>
</dbReference>
<evidence type="ECO:0000313" key="4">
    <source>
        <dbReference type="EMBL" id="APZ82506.1"/>
    </source>
</evidence>
<feature type="domain" description="PhoH-like protein" evidence="3">
    <location>
        <begin position="20"/>
        <end position="205"/>
    </location>
</feature>